<feature type="region of interest" description="Disordered" evidence="1">
    <location>
        <begin position="16"/>
        <end position="59"/>
    </location>
</feature>
<gene>
    <name evidence="3" type="ORF">HanXRQr2_Chr17g0812571</name>
</gene>
<dbReference type="PANTHER" id="PTHR31569:SF4">
    <property type="entry name" value="SWIM-TYPE DOMAIN-CONTAINING PROTEIN"/>
    <property type="match status" value="1"/>
</dbReference>
<proteinExistence type="predicted"/>
<evidence type="ECO:0000259" key="2">
    <source>
        <dbReference type="Pfam" id="PF10551"/>
    </source>
</evidence>
<dbReference type="Pfam" id="PF10551">
    <property type="entry name" value="MULE"/>
    <property type="match status" value="1"/>
</dbReference>
<evidence type="ECO:0000256" key="1">
    <source>
        <dbReference type="SAM" id="MobiDB-lite"/>
    </source>
</evidence>
<dbReference type="Proteomes" id="UP000215914">
    <property type="component" value="Unassembled WGS sequence"/>
</dbReference>
<dbReference type="EMBL" id="MNCJ02000332">
    <property type="protein sequence ID" value="KAF5756263.1"/>
    <property type="molecule type" value="Genomic_DNA"/>
</dbReference>
<accession>A0A9K3DL45</accession>
<dbReference type="CDD" id="cd22744">
    <property type="entry name" value="OTU"/>
    <property type="match status" value="1"/>
</dbReference>
<evidence type="ECO:0000313" key="3">
    <source>
        <dbReference type="EMBL" id="KAF5756263.1"/>
    </source>
</evidence>
<dbReference type="Gramene" id="mRNA:HanXRQr2_Chr17g0812571">
    <property type="protein sequence ID" value="mRNA:HanXRQr2_Chr17g0812571"/>
    <property type="gene ID" value="HanXRQr2_Chr17g0812571"/>
</dbReference>
<dbReference type="PANTHER" id="PTHR31569">
    <property type="entry name" value="SWIM-TYPE DOMAIN-CONTAINING PROTEIN"/>
    <property type="match status" value="1"/>
</dbReference>
<feature type="region of interest" description="Disordered" evidence="1">
    <location>
        <begin position="820"/>
        <end position="879"/>
    </location>
</feature>
<dbReference type="InterPro" id="IPR052579">
    <property type="entry name" value="Zinc_finger_SWIM"/>
</dbReference>
<organism evidence="3 4">
    <name type="scientific">Helianthus annuus</name>
    <name type="common">Common sunflower</name>
    <dbReference type="NCBI Taxonomy" id="4232"/>
    <lineage>
        <taxon>Eukaryota</taxon>
        <taxon>Viridiplantae</taxon>
        <taxon>Streptophyta</taxon>
        <taxon>Embryophyta</taxon>
        <taxon>Tracheophyta</taxon>
        <taxon>Spermatophyta</taxon>
        <taxon>Magnoliopsida</taxon>
        <taxon>eudicotyledons</taxon>
        <taxon>Gunneridae</taxon>
        <taxon>Pentapetalae</taxon>
        <taxon>asterids</taxon>
        <taxon>campanulids</taxon>
        <taxon>Asterales</taxon>
        <taxon>Asteraceae</taxon>
        <taxon>Asteroideae</taxon>
        <taxon>Heliantheae alliance</taxon>
        <taxon>Heliantheae</taxon>
        <taxon>Helianthus</taxon>
    </lineage>
</organism>
<evidence type="ECO:0000313" key="4">
    <source>
        <dbReference type="Proteomes" id="UP000215914"/>
    </source>
</evidence>
<comment type="caution">
    <text evidence="3">The sequence shown here is derived from an EMBL/GenBank/DDBJ whole genome shotgun (WGS) entry which is preliminary data.</text>
</comment>
<protein>
    <submittedName>
        <fullName evidence="3">MULE transposase domain, FHY3/FAR1 family</fullName>
    </submittedName>
</protein>
<name>A0A9K3DL45_HELAN</name>
<reference evidence="3" key="2">
    <citation type="submission" date="2020-06" db="EMBL/GenBank/DDBJ databases">
        <title>Helianthus annuus Genome sequencing and assembly Release 2.</title>
        <authorList>
            <person name="Gouzy J."/>
            <person name="Langlade N."/>
            <person name="Munos S."/>
        </authorList>
    </citation>
    <scope>NUCLEOTIDE SEQUENCE</scope>
    <source>
        <tissue evidence="3">Leaves</tissue>
    </source>
</reference>
<sequence length="1104" mass="127233">MSSFWKDNYFGNRYSNDTWGSNAANEEEEVVSRVPVDQETQLPDLNKTPTPPVDEPNYPVHQVCPDYGYGYESPYVQQSGYGAENAPVDEPNYPVHQVCQDYGYGYESLYVQQSGYGAENAPVDEPYYPSQPSYPGYGVYGDEGGYGSYSGYGGDGGYGGEGGYSGYGGYGGYDRYGGDGGYSVYDRSRDEVGYGYESRNTSLYEPSTPSNPFQVNERFMSLTDLKNWVQETGKDNGYVIVTRRSKNIGGTTGMVWLVCDRSGEHRSKATVRKAGSKKIGCPFSLLAIRDVTNDTWELKVDCANHNHEPTTSLLGHAFVRRFTKAEYKLVEQLTAQNMEPRIIFQTLRKQFPDSLHVQKDVQNAVQKIRATIMDGKNPIQALESLLHDRRFIYDTRQDPKTDVVTEIFFVHPYSITMWRAFPHVMLIDATYKTNLYNMPFVQVVGMTSTGKSFCIAHAVICKERRGNYVWVLERIKSILHECMMPRVIVTDRELALINACSKVFPNAKRLLCHFHIQQNIARKCKEGFDKEDWGKFMSYWRTLCESSSEPMYKYNLEKMYNRLVVANRESVYDYVYENWLKDYKEMFVYAWTDKCRNFGQRTTNRVESQHANLKRYITRGSSLERIARCIIDIVETQYDEIQKSFTESIEKTMNHHRHQMLDNLRGKVSHEALDLLEKELLRKMDVLRKLNASCGCHMWLSKGLPCACRLENYNRTGRIIQLDEIDVFWRKLDLLPCKLVDEEVDIVAELNNVRQHLEAQSPVQQKSMLSKIKAVFTPKSSTKKPPIVQQNTRGRPTSKKVQERLDEAARLDQAARYSSYGEDSNVITASPKHRYDLPRHSSYVPSEGSRGTGSFVKSEKPKMQPNSSTSSKKKETRDDKVFPLIKGDEHLLCIKRFKNQIPSEFRSYISRIQDVTPDGHCGYRSVAVGLGFTEHAWPNIRRDLLLEIDHNKPRWKHVFETYNEGDFKRIRKSIEWHSVKGCDQSHWMEMPHVGLLIAQRYNIVLHVLSIEWSSTIFPLTDAPLDPRPQAITLVHVHGGHFIHAKLEGDYPMPLVNPMWSAHRSIAAKRWEEMYTPQLEHYYELMHPKSDRDKDREPSLNVIED</sequence>
<feature type="region of interest" description="Disordered" evidence="1">
    <location>
        <begin position="779"/>
        <end position="804"/>
    </location>
</feature>
<reference evidence="3" key="1">
    <citation type="journal article" date="2017" name="Nature">
        <title>The sunflower genome provides insights into oil metabolism, flowering and Asterid evolution.</title>
        <authorList>
            <person name="Badouin H."/>
            <person name="Gouzy J."/>
            <person name="Grassa C.J."/>
            <person name="Murat F."/>
            <person name="Staton S.E."/>
            <person name="Cottret L."/>
            <person name="Lelandais-Briere C."/>
            <person name="Owens G.L."/>
            <person name="Carrere S."/>
            <person name="Mayjonade B."/>
            <person name="Legrand L."/>
            <person name="Gill N."/>
            <person name="Kane N.C."/>
            <person name="Bowers J.E."/>
            <person name="Hubner S."/>
            <person name="Bellec A."/>
            <person name="Berard A."/>
            <person name="Berges H."/>
            <person name="Blanchet N."/>
            <person name="Boniface M.C."/>
            <person name="Brunel D."/>
            <person name="Catrice O."/>
            <person name="Chaidir N."/>
            <person name="Claudel C."/>
            <person name="Donnadieu C."/>
            <person name="Faraut T."/>
            <person name="Fievet G."/>
            <person name="Helmstetter N."/>
            <person name="King M."/>
            <person name="Knapp S.J."/>
            <person name="Lai Z."/>
            <person name="Le Paslier M.C."/>
            <person name="Lippi Y."/>
            <person name="Lorenzon L."/>
            <person name="Mandel J.R."/>
            <person name="Marage G."/>
            <person name="Marchand G."/>
            <person name="Marquand E."/>
            <person name="Bret-Mestries E."/>
            <person name="Morien E."/>
            <person name="Nambeesan S."/>
            <person name="Nguyen T."/>
            <person name="Pegot-Espagnet P."/>
            <person name="Pouilly N."/>
            <person name="Raftis F."/>
            <person name="Sallet E."/>
            <person name="Schiex T."/>
            <person name="Thomas J."/>
            <person name="Vandecasteele C."/>
            <person name="Vares D."/>
            <person name="Vear F."/>
            <person name="Vautrin S."/>
            <person name="Crespi M."/>
            <person name="Mangin B."/>
            <person name="Burke J.M."/>
            <person name="Salse J."/>
            <person name="Munos S."/>
            <person name="Vincourt P."/>
            <person name="Rieseberg L.H."/>
            <person name="Langlade N.B."/>
        </authorList>
    </citation>
    <scope>NUCLEOTIDE SEQUENCE</scope>
    <source>
        <tissue evidence="3">Leaves</tissue>
    </source>
</reference>
<dbReference type="InterPro" id="IPR018289">
    <property type="entry name" value="MULE_transposase_dom"/>
</dbReference>
<keyword evidence="4" id="KW-1185">Reference proteome</keyword>
<feature type="domain" description="MULE transposase" evidence="2">
    <location>
        <begin position="424"/>
        <end position="519"/>
    </location>
</feature>
<dbReference type="AlphaFoldDB" id="A0A9K3DL45"/>